<gene>
    <name evidence="10" type="ORF">CHI95_21170</name>
    <name evidence="7" type="ORF">GHA_04524</name>
    <name evidence="8" type="ORF">KYI77_18705</name>
    <name evidence="9" type="ORF">OGX73_12320</name>
</gene>
<feature type="signal peptide" evidence="5">
    <location>
        <begin position="1"/>
        <end position="24"/>
    </location>
</feature>
<protein>
    <submittedName>
        <fullName evidence="8 10">Fimbrial protein</fullName>
    </submittedName>
    <submittedName>
        <fullName evidence="7">P pilus assembly protein, pilin FimA</fullName>
    </submittedName>
</protein>
<comment type="caution">
    <text evidence="10">The sequence shown here is derived from an EMBL/GenBank/DDBJ whole genome shotgun (WGS) entry which is preliminary data.</text>
</comment>
<dbReference type="EMBL" id="JAHWLI010000081">
    <property type="protein sequence ID" value="MBW3118479.1"/>
    <property type="molecule type" value="Genomic_DNA"/>
</dbReference>
<dbReference type="GO" id="GO:0043709">
    <property type="term" value="P:cell adhesion involved in single-species biofilm formation"/>
    <property type="evidence" value="ECO:0007669"/>
    <property type="project" value="TreeGrafter"/>
</dbReference>
<evidence type="ECO:0000256" key="4">
    <source>
        <dbReference type="ARBA" id="ARBA00023263"/>
    </source>
</evidence>
<reference evidence="9" key="4">
    <citation type="submission" date="2022-10" db="EMBL/GenBank/DDBJ databases">
        <title>Bacterial isolates recovered from the One Health project in Brazil.</title>
        <authorList>
            <person name="Valiatti T.B."/>
            <person name="Santos F."/>
            <person name="Cayo R."/>
            <person name="Gales A.C."/>
        </authorList>
    </citation>
    <scope>NUCLEOTIDE SEQUENCE</scope>
    <source>
        <strain evidence="9">PVR188</strain>
    </source>
</reference>
<dbReference type="Proteomes" id="UP000834611">
    <property type="component" value="Unassembled WGS sequence"/>
</dbReference>
<dbReference type="EMBL" id="CAHPSF010000021">
    <property type="protein sequence ID" value="CAB5719283.1"/>
    <property type="molecule type" value="Genomic_DNA"/>
</dbReference>
<reference evidence="10 11" key="1">
    <citation type="submission" date="2017-07" db="EMBL/GenBank/DDBJ databases">
        <title>blaIMP-27 on transferable plasmids in Proteus mirabilis and Providencia rettgeri.</title>
        <authorList>
            <person name="Potter R."/>
        </authorList>
    </citation>
    <scope>NUCLEOTIDE SEQUENCE [LARGE SCALE GENOMIC DNA]</scope>
    <source>
        <strain evidence="10 11">PR1</strain>
    </source>
</reference>
<organism evidence="10 11">
    <name type="scientific">Providencia rettgeri</name>
    <dbReference type="NCBI Taxonomy" id="587"/>
    <lineage>
        <taxon>Bacteria</taxon>
        <taxon>Pseudomonadati</taxon>
        <taxon>Pseudomonadota</taxon>
        <taxon>Gammaproteobacteria</taxon>
        <taxon>Enterobacterales</taxon>
        <taxon>Morganellaceae</taxon>
        <taxon>Providencia</taxon>
    </lineage>
</organism>
<dbReference type="Proteomes" id="UP001155882">
    <property type="component" value="Unassembled WGS sequence"/>
</dbReference>
<feature type="domain" description="Fimbrial-type adhesion" evidence="6">
    <location>
        <begin position="34"/>
        <end position="181"/>
    </location>
</feature>
<dbReference type="InterPro" id="IPR008966">
    <property type="entry name" value="Adhesion_dom_sf"/>
</dbReference>
<reference evidence="8" key="3">
    <citation type="submission" date="2021-07" db="EMBL/GenBank/DDBJ databases">
        <authorList>
            <person name="Stanton E."/>
        </authorList>
    </citation>
    <scope>NUCLEOTIDE SEQUENCE</scope>
    <source>
        <strain evidence="8">2021EL-01139</strain>
    </source>
</reference>
<evidence type="ECO:0000313" key="10">
    <source>
        <dbReference type="EMBL" id="OZS72582.1"/>
    </source>
</evidence>
<proteinExistence type="inferred from homology"/>
<evidence type="ECO:0000313" key="8">
    <source>
        <dbReference type="EMBL" id="MBW3118479.1"/>
    </source>
</evidence>
<accession>A0A264VMS1</accession>
<comment type="subcellular location">
    <subcellularLocation>
        <location evidence="1">Fimbrium</location>
    </subcellularLocation>
</comment>
<reference evidence="7" key="2">
    <citation type="submission" date="2020-05" db="EMBL/GenBank/DDBJ databases">
        <authorList>
            <person name="Delgado-Blas J."/>
        </authorList>
    </citation>
    <scope>NUCLEOTIDE SEQUENCE</scope>
    <source>
        <strain evidence="7">BB1453</strain>
    </source>
</reference>
<dbReference type="InterPro" id="IPR036937">
    <property type="entry name" value="Adhesion_dom_fimbrial_sf"/>
</dbReference>
<evidence type="ECO:0000259" key="6">
    <source>
        <dbReference type="Pfam" id="PF00419"/>
    </source>
</evidence>
<dbReference type="AlphaFoldDB" id="A0A264VMS1"/>
<evidence type="ECO:0000313" key="7">
    <source>
        <dbReference type="EMBL" id="CAB5719283.1"/>
    </source>
</evidence>
<evidence type="ECO:0000313" key="11">
    <source>
        <dbReference type="Proteomes" id="UP000216001"/>
    </source>
</evidence>
<dbReference type="EMBL" id="NOWC01000034">
    <property type="protein sequence ID" value="OZS72582.1"/>
    <property type="molecule type" value="Genomic_DNA"/>
</dbReference>
<feature type="chain" id="PRO_5011915142" evidence="5">
    <location>
        <begin position="25"/>
        <end position="182"/>
    </location>
</feature>
<dbReference type="Gene3D" id="2.60.40.1090">
    <property type="entry name" value="Fimbrial-type adhesion domain"/>
    <property type="match status" value="1"/>
</dbReference>
<keyword evidence="3 5" id="KW-0732">Signal</keyword>
<dbReference type="Pfam" id="PF00419">
    <property type="entry name" value="Fimbrial"/>
    <property type="match status" value="1"/>
</dbReference>
<keyword evidence="4" id="KW-0281">Fimbrium</keyword>
<dbReference type="PANTHER" id="PTHR33420:SF12">
    <property type="entry name" value="FIMBRIN-LIKE PROTEIN FIMI-RELATED"/>
    <property type="match status" value="1"/>
</dbReference>
<comment type="similarity">
    <text evidence="2">Belongs to the fimbrial protein family.</text>
</comment>
<evidence type="ECO:0000256" key="2">
    <source>
        <dbReference type="ARBA" id="ARBA00006671"/>
    </source>
</evidence>
<sequence>MLFNKKLAVLAVLAGSMVAGSALAADGKKGAEVTFKAQLRAQSCDVSSTTTGSVVDWGTFTKDVTDALAPNAVLGDEKSFDLVLSNCSADAADTSMNVFAQGQAAAGFPALFANQESKALAVKLASGAVNITPNADAVVVIDPKVAKDGGAVIPMKANLILTKTGVPTDKLSVPVTFTVSYN</sequence>
<name>A0A264VMS1_PRORE</name>
<evidence type="ECO:0000256" key="3">
    <source>
        <dbReference type="ARBA" id="ARBA00022729"/>
    </source>
</evidence>
<dbReference type="GO" id="GO:0009289">
    <property type="term" value="C:pilus"/>
    <property type="evidence" value="ECO:0007669"/>
    <property type="project" value="UniProtKB-SubCell"/>
</dbReference>
<dbReference type="SUPFAM" id="SSF49401">
    <property type="entry name" value="Bacterial adhesins"/>
    <property type="match status" value="1"/>
</dbReference>
<dbReference type="InterPro" id="IPR050263">
    <property type="entry name" value="Bact_Fimbrial_Adh_Pro"/>
</dbReference>
<dbReference type="Proteomes" id="UP000216001">
    <property type="component" value="Unassembled WGS sequence"/>
</dbReference>
<dbReference type="InterPro" id="IPR000259">
    <property type="entry name" value="Adhesion_dom_fimbrial"/>
</dbReference>
<evidence type="ECO:0000256" key="1">
    <source>
        <dbReference type="ARBA" id="ARBA00004561"/>
    </source>
</evidence>
<dbReference type="PANTHER" id="PTHR33420">
    <property type="entry name" value="FIMBRIAL SUBUNIT ELFA-RELATED"/>
    <property type="match status" value="1"/>
</dbReference>
<evidence type="ECO:0000313" key="9">
    <source>
        <dbReference type="EMBL" id="MDI9093401.1"/>
    </source>
</evidence>
<dbReference type="GeneID" id="92273198"/>
<evidence type="ECO:0000256" key="5">
    <source>
        <dbReference type="SAM" id="SignalP"/>
    </source>
</evidence>
<dbReference type="RefSeq" id="WP_094962859.1">
    <property type="nucleotide sequence ID" value="NZ_ABDWLN020000038.1"/>
</dbReference>
<dbReference type="EMBL" id="JAOWIN010000008">
    <property type="protein sequence ID" value="MDI9093401.1"/>
    <property type="molecule type" value="Genomic_DNA"/>
</dbReference>
<dbReference type="Proteomes" id="UP001159001">
    <property type="component" value="Unassembled WGS sequence"/>
</dbReference>